<keyword evidence="1" id="KW-0812">Transmembrane</keyword>
<evidence type="ECO:0000313" key="3">
    <source>
        <dbReference type="Proteomes" id="UP000199532"/>
    </source>
</evidence>
<dbReference type="Pfam" id="PF11294">
    <property type="entry name" value="DUF3095"/>
    <property type="match status" value="1"/>
</dbReference>
<dbReference type="AlphaFoldDB" id="A0A1H6XR16"/>
<keyword evidence="1" id="KW-1133">Transmembrane helix</keyword>
<evidence type="ECO:0000256" key="1">
    <source>
        <dbReference type="SAM" id="Phobius"/>
    </source>
</evidence>
<accession>A0A1H6XR16</accession>
<sequence>MTMNALNEQFYSGLPVNEISLSDLLRADHLFFRVPDDWLIVVTDVKNSTLAVQSGLHETVNLIATGCIVAVLNIAYKNHLNIPFFFGGDGATCIIPPSILNAVIQSLIIHKENTFNNFEIDLRVGYLAVSEVYKQGYELKLSKFKSSATFSIPVVLGNGLMFAEKIIKGEDHRLSIIKSDEENLDLEGMQCRWDRIAPPENYDEVISLLVVAMNEQQQGIVFGKVVKLLDEIYGTSQKRQPISIARLKLKGTMSKLDLEMRVKFGHIRFIYGLYNFIMTWFGWYYFSTKEGKTYLSSIVDFSDTLVIDGRINTVISGTGAQRVALENELNELEKAGEIKYGLFVSKESVMSCYVPDADKAHIHFVDGAEGGYTKAAGVLKLKSRYS</sequence>
<dbReference type="InterPro" id="IPR021445">
    <property type="entry name" value="DUF3095"/>
</dbReference>
<proteinExistence type="predicted"/>
<feature type="transmembrane region" description="Helical" evidence="1">
    <location>
        <begin position="269"/>
        <end position="286"/>
    </location>
</feature>
<evidence type="ECO:0000313" key="2">
    <source>
        <dbReference type="EMBL" id="SEJ31503.1"/>
    </source>
</evidence>
<dbReference type="Proteomes" id="UP000199532">
    <property type="component" value="Unassembled WGS sequence"/>
</dbReference>
<dbReference type="STRING" id="408657.SAMN04487995_4151"/>
<dbReference type="EMBL" id="FNXY01000006">
    <property type="protein sequence ID" value="SEJ31503.1"/>
    <property type="molecule type" value="Genomic_DNA"/>
</dbReference>
<reference evidence="2 3" key="1">
    <citation type="submission" date="2016-10" db="EMBL/GenBank/DDBJ databases">
        <authorList>
            <person name="de Groot N.N."/>
        </authorList>
    </citation>
    <scope>NUCLEOTIDE SEQUENCE [LARGE SCALE GENOMIC DNA]</scope>
    <source>
        <strain evidence="2 3">DSM 19938</strain>
    </source>
</reference>
<keyword evidence="3" id="KW-1185">Reference proteome</keyword>
<gene>
    <name evidence="2" type="ORF">SAMN04487995_4151</name>
</gene>
<name>A0A1H6XR16_9BACT</name>
<organism evidence="2 3">
    <name type="scientific">Dyadobacter koreensis</name>
    <dbReference type="NCBI Taxonomy" id="408657"/>
    <lineage>
        <taxon>Bacteria</taxon>
        <taxon>Pseudomonadati</taxon>
        <taxon>Bacteroidota</taxon>
        <taxon>Cytophagia</taxon>
        <taxon>Cytophagales</taxon>
        <taxon>Spirosomataceae</taxon>
        <taxon>Dyadobacter</taxon>
    </lineage>
</organism>
<keyword evidence="1" id="KW-0472">Membrane</keyword>
<evidence type="ECO:0008006" key="4">
    <source>
        <dbReference type="Google" id="ProtNLM"/>
    </source>
</evidence>
<protein>
    <recommendedName>
        <fullName evidence="4">DUF3095 domain-containing protein</fullName>
    </recommendedName>
</protein>